<dbReference type="EMBL" id="UINC01127712">
    <property type="protein sequence ID" value="SVD07011.1"/>
    <property type="molecule type" value="Genomic_DNA"/>
</dbReference>
<evidence type="ECO:0000313" key="3">
    <source>
        <dbReference type="EMBL" id="SVD07011.1"/>
    </source>
</evidence>
<reference evidence="3" key="1">
    <citation type="submission" date="2018-05" db="EMBL/GenBank/DDBJ databases">
        <authorList>
            <person name="Lanie J.A."/>
            <person name="Ng W.-L."/>
            <person name="Kazmierczak K.M."/>
            <person name="Andrzejewski T.M."/>
            <person name="Davidsen T.M."/>
            <person name="Wayne K.J."/>
            <person name="Tettelin H."/>
            <person name="Glass J.I."/>
            <person name="Rusch D."/>
            <person name="Podicherti R."/>
            <person name="Tsui H.-C.T."/>
            <person name="Winkler M.E."/>
        </authorList>
    </citation>
    <scope>NUCLEOTIDE SEQUENCE</scope>
</reference>
<feature type="region of interest" description="Disordered" evidence="1">
    <location>
        <begin position="1"/>
        <end position="36"/>
    </location>
</feature>
<gene>
    <name evidence="3" type="ORF">METZ01_LOCUS359865</name>
</gene>
<feature type="compositionally biased region" description="Polar residues" evidence="1">
    <location>
        <begin position="25"/>
        <end position="36"/>
    </location>
</feature>
<accession>A0A382SDN1</accession>
<dbReference type="AlphaFoldDB" id="A0A382SDN1"/>
<organism evidence="3">
    <name type="scientific">marine metagenome</name>
    <dbReference type="NCBI Taxonomy" id="408172"/>
    <lineage>
        <taxon>unclassified sequences</taxon>
        <taxon>metagenomes</taxon>
        <taxon>ecological metagenomes</taxon>
    </lineage>
</organism>
<name>A0A382SDN1_9ZZZZ</name>
<sequence>MYTKKNARVTFRSNRRSNFKRNNNYSGNKPRNKGSVIQQYNKYLKLAKEFSSSGDRIQSEYY</sequence>
<proteinExistence type="predicted"/>
<feature type="non-terminal residue" evidence="3">
    <location>
        <position position="62"/>
    </location>
</feature>
<protein>
    <recommendedName>
        <fullName evidence="2">DUF4167 domain-containing protein</fullName>
    </recommendedName>
</protein>
<dbReference type="InterPro" id="IPR025430">
    <property type="entry name" value="DUF4167"/>
</dbReference>
<evidence type="ECO:0000256" key="1">
    <source>
        <dbReference type="SAM" id="MobiDB-lite"/>
    </source>
</evidence>
<dbReference type="Pfam" id="PF13763">
    <property type="entry name" value="DUF4167"/>
    <property type="match status" value="1"/>
</dbReference>
<evidence type="ECO:0000259" key="2">
    <source>
        <dbReference type="Pfam" id="PF13763"/>
    </source>
</evidence>
<feature type="domain" description="DUF4167" evidence="2">
    <location>
        <begin position="13"/>
        <end position="62"/>
    </location>
</feature>